<dbReference type="InterPro" id="IPR002052">
    <property type="entry name" value="DNA_methylase_N6_adenine_CS"/>
</dbReference>
<evidence type="ECO:0000256" key="2">
    <source>
        <dbReference type="ARBA" id="ARBA00022603"/>
    </source>
</evidence>
<keyword evidence="7" id="KW-1185">Reference proteome</keyword>
<keyword evidence="4" id="KW-0949">S-adenosyl-L-methionine</keyword>
<dbReference type="PROSITE" id="PS00092">
    <property type="entry name" value="N6_MTASE"/>
    <property type="match status" value="1"/>
</dbReference>
<dbReference type="EMBL" id="LR130759">
    <property type="protein sequence ID" value="VDM86953.1"/>
    <property type="molecule type" value="Genomic_DNA"/>
</dbReference>
<dbReference type="Pfam" id="PF02086">
    <property type="entry name" value="MethyltransfD12"/>
    <property type="match status" value="1"/>
</dbReference>
<dbReference type="GO" id="GO:0009307">
    <property type="term" value="P:DNA restriction-modification system"/>
    <property type="evidence" value="ECO:0007669"/>
    <property type="project" value="InterPro"/>
</dbReference>
<name>A0A3S5CZH3_9MYCO</name>
<dbReference type="REBASE" id="284856">
    <property type="entry name" value="M.Msp104308ORF482P"/>
</dbReference>
<dbReference type="PRINTS" id="PR00505">
    <property type="entry name" value="D12N6MTFRASE"/>
</dbReference>
<dbReference type="Gene3D" id="3.40.50.150">
    <property type="entry name" value="Vaccinia Virus protein VP39"/>
    <property type="match status" value="1"/>
</dbReference>
<dbReference type="KEGG" id="mbai:MB901379_00482"/>
<dbReference type="InterPro" id="IPR012327">
    <property type="entry name" value="MeTrfase_D12"/>
</dbReference>
<gene>
    <name evidence="6" type="ORF">MB901379_00482</name>
</gene>
<dbReference type="GO" id="GO:0009007">
    <property type="term" value="F:site-specific DNA-methyltransferase (adenine-specific) activity"/>
    <property type="evidence" value="ECO:0007669"/>
    <property type="project" value="UniProtKB-EC"/>
</dbReference>
<proteinExistence type="predicted"/>
<dbReference type="InterPro" id="IPR029063">
    <property type="entry name" value="SAM-dependent_MTases_sf"/>
</dbReference>
<dbReference type="AlphaFoldDB" id="A0A3S5CZH3"/>
<evidence type="ECO:0000256" key="4">
    <source>
        <dbReference type="ARBA" id="ARBA00022691"/>
    </source>
</evidence>
<evidence type="ECO:0000256" key="5">
    <source>
        <dbReference type="ARBA" id="ARBA00047942"/>
    </source>
</evidence>
<evidence type="ECO:0000256" key="3">
    <source>
        <dbReference type="ARBA" id="ARBA00022679"/>
    </source>
</evidence>
<accession>A0A3S5CZH3</accession>
<dbReference type="Proteomes" id="UP000269998">
    <property type="component" value="Chromosome"/>
</dbReference>
<organism evidence="6 7">
    <name type="scientific">Mycobacterium basiliense</name>
    <dbReference type="NCBI Taxonomy" id="2094119"/>
    <lineage>
        <taxon>Bacteria</taxon>
        <taxon>Bacillati</taxon>
        <taxon>Actinomycetota</taxon>
        <taxon>Actinomycetes</taxon>
        <taxon>Mycobacteriales</taxon>
        <taxon>Mycobacteriaceae</taxon>
        <taxon>Mycobacterium</taxon>
    </lineage>
</organism>
<evidence type="ECO:0000313" key="7">
    <source>
        <dbReference type="Proteomes" id="UP000269998"/>
    </source>
</evidence>
<keyword evidence="2 6" id="KW-0489">Methyltransferase</keyword>
<evidence type="ECO:0000256" key="1">
    <source>
        <dbReference type="ARBA" id="ARBA00011900"/>
    </source>
</evidence>
<reference evidence="7" key="1">
    <citation type="submission" date="2018-02" db="EMBL/GenBank/DDBJ databases">
        <authorList>
            <person name="Seth-Smith MB H."/>
            <person name="Seth-Smith H."/>
        </authorList>
    </citation>
    <scope>NUCLEOTIDE SEQUENCE [LARGE SCALE GENOMIC DNA]</scope>
</reference>
<comment type="catalytic activity">
    <reaction evidence="5">
        <text>a 2'-deoxyadenosine in DNA + S-adenosyl-L-methionine = an N(6)-methyl-2'-deoxyadenosine in DNA + S-adenosyl-L-homocysteine + H(+)</text>
        <dbReference type="Rhea" id="RHEA:15197"/>
        <dbReference type="Rhea" id="RHEA-COMP:12418"/>
        <dbReference type="Rhea" id="RHEA-COMP:12419"/>
        <dbReference type="ChEBI" id="CHEBI:15378"/>
        <dbReference type="ChEBI" id="CHEBI:57856"/>
        <dbReference type="ChEBI" id="CHEBI:59789"/>
        <dbReference type="ChEBI" id="CHEBI:90615"/>
        <dbReference type="ChEBI" id="CHEBI:90616"/>
        <dbReference type="EC" id="2.1.1.72"/>
    </reaction>
</comment>
<sequence>MPRQSVEMTSTDIVAKAQRFPRLRYMGSKYRLLPHLERVFAEIGGTTAVDAFSGSGVVSYLLKAQGYAVTANDFLNFPSVIASATVQNSAVRLEPELIDQICGPPADDRDFIQTKFDGLYFTAEDRQFLDSAWSHIDTLTGHRRDLALAALILSAARKQPRGVFTFTDGTRYADGRRDLRMTLREHFRERAADYNATVFSNGRRSRARRGDVFEIPESTADLVYLDPPYAPPSDDNDYIKRYHFLEGLSVYWRGVTIMEHTKTKKLEKRFTPFAYKRTIEDALLRSFEHFEHAGAIVLSYSSNAIPDADRIRDLLGKVKPSVETIAVDHKYSFGTHVAAARRDVSEYIFIGRD</sequence>
<dbReference type="EC" id="2.1.1.72" evidence="1"/>
<dbReference type="SUPFAM" id="SSF53335">
    <property type="entry name" value="S-adenosyl-L-methionine-dependent methyltransferases"/>
    <property type="match status" value="1"/>
</dbReference>
<keyword evidence="3" id="KW-0808">Transferase</keyword>
<protein>
    <recommendedName>
        <fullName evidence="1">site-specific DNA-methyltransferase (adenine-specific)</fullName>
        <ecNumber evidence="1">2.1.1.72</ecNumber>
    </recommendedName>
</protein>
<dbReference type="GO" id="GO:0032259">
    <property type="term" value="P:methylation"/>
    <property type="evidence" value="ECO:0007669"/>
    <property type="project" value="UniProtKB-KW"/>
</dbReference>
<evidence type="ECO:0000313" key="6">
    <source>
        <dbReference type="EMBL" id="VDM86953.1"/>
    </source>
</evidence>
<dbReference type="GO" id="GO:0003676">
    <property type="term" value="F:nucleic acid binding"/>
    <property type="evidence" value="ECO:0007669"/>
    <property type="project" value="InterPro"/>
</dbReference>